<comment type="caution">
    <text evidence="1">The sequence shown here is derived from an EMBL/GenBank/DDBJ whole genome shotgun (WGS) entry which is preliminary data.</text>
</comment>
<name>A0A4Y7RID0_COPMI</name>
<dbReference type="Gene3D" id="3.30.200.20">
    <property type="entry name" value="Phosphorylase Kinase, domain 1"/>
    <property type="match status" value="1"/>
</dbReference>
<protein>
    <recommendedName>
        <fullName evidence="3">Protein kinase domain-containing protein</fullName>
    </recommendedName>
</protein>
<sequence>MEYGTVKPENRAEEKATFSLDEPADLRLLPYEEIWVTLYPFLLSRGYKLRPRYHPEWVPSWTGDPDTFAAFFSEDGVQSRPNLIDAEGADGSKVMLKRVDLEVEELDISLYVSSKPRSDDPRNCCVPILDVILIPACETHALIVMPLLYEHVHLPFRRVGELLEMGQQLSKCLEFLHENRIAHRDFCYYNIMIDPSRILPEGFHSWAPLAPPEGDGTSIAGSSGGAGGLCDRINTT</sequence>
<evidence type="ECO:0008006" key="3">
    <source>
        <dbReference type="Google" id="ProtNLM"/>
    </source>
</evidence>
<reference evidence="1 2" key="1">
    <citation type="journal article" date="2019" name="Nat. Ecol. Evol.">
        <title>Megaphylogeny resolves global patterns of mushroom evolution.</title>
        <authorList>
            <person name="Varga T."/>
            <person name="Krizsan K."/>
            <person name="Foldi C."/>
            <person name="Dima B."/>
            <person name="Sanchez-Garcia M."/>
            <person name="Sanchez-Ramirez S."/>
            <person name="Szollosi G.J."/>
            <person name="Szarkandi J.G."/>
            <person name="Papp V."/>
            <person name="Albert L."/>
            <person name="Andreopoulos W."/>
            <person name="Angelini C."/>
            <person name="Antonin V."/>
            <person name="Barry K.W."/>
            <person name="Bougher N.L."/>
            <person name="Buchanan P."/>
            <person name="Buyck B."/>
            <person name="Bense V."/>
            <person name="Catcheside P."/>
            <person name="Chovatia M."/>
            <person name="Cooper J."/>
            <person name="Damon W."/>
            <person name="Desjardin D."/>
            <person name="Finy P."/>
            <person name="Geml J."/>
            <person name="Haridas S."/>
            <person name="Hughes K."/>
            <person name="Justo A."/>
            <person name="Karasinski D."/>
            <person name="Kautmanova I."/>
            <person name="Kiss B."/>
            <person name="Kocsube S."/>
            <person name="Kotiranta H."/>
            <person name="LaButti K.M."/>
            <person name="Lechner B.E."/>
            <person name="Liimatainen K."/>
            <person name="Lipzen A."/>
            <person name="Lukacs Z."/>
            <person name="Mihaltcheva S."/>
            <person name="Morgado L.N."/>
            <person name="Niskanen T."/>
            <person name="Noordeloos M.E."/>
            <person name="Ohm R.A."/>
            <person name="Ortiz-Santana B."/>
            <person name="Ovrebo C."/>
            <person name="Racz N."/>
            <person name="Riley R."/>
            <person name="Savchenko A."/>
            <person name="Shiryaev A."/>
            <person name="Soop K."/>
            <person name="Spirin V."/>
            <person name="Szebenyi C."/>
            <person name="Tomsovsky M."/>
            <person name="Tulloss R.E."/>
            <person name="Uehling J."/>
            <person name="Grigoriev I.V."/>
            <person name="Vagvolgyi C."/>
            <person name="Papp T."/>
            <person name="Martin F.M."/>
            <person name="Miettinen O."/>
            <person name="Hibbett D.S."/>
            <person name="Nagy L.G."/>
        </authorList>
    </citation>
    <scope>NUCLEOTIDE SEQUENCE [LARGE SCALE GENOMIC DNA]</scope>
    <source>
        <strain evidence="1 2">FP101781</strain>
    </source>
</reference>
<dbReference type="EMBL" id="QPFP01000545">
    <property type="protein sequence ID" value="TEB08735.1"/>
    <property type="molecule type" value="Genomic_DNA"/>
</dbReference>
<proteinExistence type="predicted"/>
<keyword evidence="2" id="KW-1185">Reference proteome</keyword>
<evidence type="ECO:0000313" key="1">
    <source>
        <dbReference type="EMBL" id="TEB08735.1"/>
    </source>
</evidence>
<gene>
    <name evidence="1" type="ORF">FA13DRAFT_1806954</name>
</gene>
<dbReference type="Gene3D" id="1.10.510.10">
    <property type="entry name" value="Transferase(Phosphotransferase) domain 1"/>
    <property type="match status" value="1"/>
</dbReference>
<evidence type="ECO:0000313" key="2">
    <source>
        <dbReference type="Proteomes" id="UP000298030"/>
    </source>
</evidence>
<dbReference type="STRING" id="71717.A0A4Y7RID0"/>
<dbReference type="InterPro" id="IPR011009">
    <property type="entry name" value="Kinase-like_dom_sf"/>
</dbReference>
<dbReference type="Proteomes" id="UP000298030">
    <property type="component" value="Unassembled WGS sequence"/>
</dbReference>
<dbReference type="OrthoDB" id="5987198at2759"/>
<dbReference type="SUPFAM" id="SSF56112">
    <property type="entry name" value="Protein kinase-like (PK-like)"/>
    <property type="match status" value="1"/>
</dbReference>
<organism evidence="1 2">
    <name type="scientific">Coprinellus micaceus</name>
    <name type="common">Glistening ink-cap mushroom</name>
    <name type="synonym">Coprinus micaceus</name>
    <dbReference type="NCBI Taxonomy" id="71717"/>
    <lineage>
        <taxon>Eukaryota</taxon>
        <taxon>Fungi</taxon>
        <taxon>Dikarya</taxon>
        <taxon>Basidiomycota</taxon>
        <taxon>Agaricomycotina</taxon>
        <taxon>Agaricomycetes</taxon>
        <taxon>Agaricomycetidae</taxon>
        <taxon>Agaricales</taxon>
        <taxon>Agaricineae</taxon>
        <taxon>Psathyrellaceae</taxon>
        <taxon>Coprinellus</taxon>
    </lineage>
</organism>
<accession>A0A4Y7RID0</accession>
<dbReference type="AlphaFoldDB" id="A0A4Y7RID0"/>